<dbReference type="Pfam" id="PF16353">
    <property type="entry name" value="LacZ_4"/>
    <property type="match status" value="1"/>
</dbReference>
<dbReference type="InterPro" id="IPR006102">
    <property type="entry name" value="Ig-like_GH2"/>
</dbReference>
<dbReference type="InterPro" id="IPR006101">
    <property type="entry name" value="Glyco_hydro_2"/>
</dbReference>
<dbReference type="PANTHER" id="PTHR46323">
    <property type="entry name" value="BETA-GALACTOSIDASE"/>
    <property type="match status" value="1"/>
</dbReference>
<dbReference type="Gene3D" id="2.70.98.10">
    <property type="match status" value="1"/>
</dbReference>
<dbReference type="EC" id="3.2.1.23" evidence="3"/>
<protein>
    <recommendedName>
        <fullName evidence="3">beta-galactosidase</fullName>
        <ecNumber evidence="3">3.2.1.23</ecNumber>
    </recommendedName>
    <alternativeName>
        <fullName evidence="6">Lactase</fullName>
    </alternativeName>
</protein>
<comment type="catalytic activity">
    <reaction evidence="1">
        <text>Hydrolysis of terminal non-reducing beta-D-galactose residues in beta-D-galactosides.</text>
        <dbReference type="EC" id="3.2.1.23"/>
    </reaction>
</comment>
<dbReference type="AlphaFoldDB" id="A0A8E2JWJ6"/>
<dbReference type="Pfam" id="PF02929">
    <property type="entry name" value="Bgal_small_N"/>
    <property type="match status" value="1"/>
</dbReference>
<dbReference type="InterPro" id="IPR006104">
    <property type="entry name" value="Glyco_hydro_2_N"/>
</dbReference>
<dbReference type="EMBL" id="KV748891">
    <property type="protein sequence ID" value="OCL12305.1"/>
    <property type="molecule type" value="Genomic_DNA"/>
</dbReference>
<dbReference type="SUPFAM" id="SSF74650">
    <property type="entry name" value="Galactose mutarotase-like"/>
    <property type="match status" value="1"/>
</dbReference>
<dbReference type="InterPro" id="IPR017853">
    <property type="entry name" value="GH"/>
</dbReference>
<dbReference type="Gene3D" id="3.20.20.80">
    <property type="entry name" value="Glycosidases"/>
    <property type="match status" value="1"/>
</dbReference>
<evidence type="ECO:0000313" key="8">
    <source>
        <dbReference type="EMBL" id="OCL12305.1"/>
    </source>
</evidence>
<dbReference type="OrthoDB" id="408320at2759"/>
<feature type="domain" description="Beta galactosidase small chain/" evidence="7">
    <location>
        <begin position="779"/>
        <end position="1051"/>
    </location>
</feature>
<dbReference type="InterPro" id="IPR023232">
    <property type="entry name" value="Glyco_hydro_2_AS"/>
</dbReference>
<name>A0A8E2JWJ6_9PEZI</name>
<evidence type="ECO:0000256" key="6">
    <source>
        <dbReference type="ARBA" id="ARBA00032230"/>
    </source>
</evidence>
<organism evidence="8 9">
    <name type="scientific">Glonium stellatum</name>
    <dbReference type="NCBI Taxonomy" id="574774"/>
    <lineage>
        <taxon>Eukaryota</taxon>
        <taxon>Fungi</taxon>
        <taxon>Dikarya</taxon>
        <taxon>Ascomycota</taxon>
        <taxon>Pezizomycotina</taxon>
        <taxon>Dothideomycetes</taxon>
        <taxon>Pleosporomycetidae</taxon>
        <taxon>Gloniales</taxon>
        <taxon>Gloniaceae</taxon>
        <taxon>Glonium</taxon>
    </lineage>
</organism>
<dbReference type="SMART" id="SM01038">
    <property type="entry name" value="Bgal_small_N"/>
    <property type="match status" value="1"/>
</dbReference>
<evidence type="ECO:0000259" key="7">
    <source>
        <dbReference type="SMART" id="SM01038"/>
    </source>
</evidence>
<dbReference type="Pfam" id="PF00703">
    <property type="entry name" value="Glyco_hydro_2"/>
    <property type="match status" value="1"/>
</dbReference>
<evidence type="ECO:0000313" key="9">
    <source>
        <dbReference type="Proteomes" id="UP000250140"/>
    </source>
</evidence>
<dbReference type="PROSITE" id="PS00608">
    <property type="entry name" value="GLYCOSYL_HYDROL_F2_2"/>
    <property type="match status" value="1"/>
</dbReference>
<dbReference type="InterPro" id="IPR004199">
    <property type="entry name" value="B-gal_small/dom_5"/>
</dbReference>
<dbReference type="InterPro" id="IPR014718">
    <property type="entry name" value="GH-type_carb-bd"/>
</dbReference>
<gene>
    <name evidence="8" type="ORF">AOQ84DRAFT_420245</name>
</gene>
<dbReference type="InterPro" id="IPR032312">
    <property type="entry name" value="LacZ_4"/>
</dbReference>
<evidence type="ECO:0000256" key="4">
    <source>
        <dbReference type="ARBA" id="ARBA00022801"/>
    </source>
</evidence>
<dbReference type="InterPro" id="IPR013783">
    <property type="entry name" value="Ig-like_fold"/>
</dbReference>
<dbReference type="Gene3D" id="2.60.120.260">
    <property type="entry name" value="Galactose-binding domain-like"/>
    <property type="match status" value="1"/>
</dbReference>
<evidence type="ECO:0000256" key="1">
    <source>
        <dbReference type="ARBA" id="ARBA00001412"/>
    </source>
</evidence>
<dbReference type="Pfam" id="PF02837">
    <property type="entry name" value="Glyco_hydro_2_N"/>
    <property type="match status" value="1"/>
</dbReference>
<reference evidence="8 9" key="1">
    <citation type="journal article" date="2016" name="Nat. Commun.">
        <title>Ectomycorrhizal ecology is imprinted in the genome of the dominant symbiotic fungus Cenococcum geophilum.</title>
        <authorList>
            <consortium name="DOE Joint Genome Institute"/>
            <person name="Peter M."/>
            <person name="Kohler A."/>
            <person name="Ohm R.A."/>
            <person name="Kuo A."/>
            <person name="Krutzmann J."/>
            <person name="Morin E."/>
            <person name="Arend M."/>
            <person name="Barry K.W."/>
            <person name="Binder M."/>
            <person name="Choi C."/>
            <person name="Clum A."/>
            <person name="Copeland A."/>
            <person name="Grisel N."/>
            <person name="Haridas S."/>
            <person name="Kipfer T."/>
            <person name="LaButti K."/>
            <person name="Lindquist E."/>
            <person name="Lipzen A."/>
            <person name="Maire R."/>
            <person name="Meier B."/>
            <person name="Mihaltcheva S."/>
            <person name="Molinier V."/>
            <person name="Murat C."/>
            <person name="Poggeler S."/>
            <person name="Quandt C.A."/>
            <person name="Sperisen C."/>
            <person name="Tritt A."/>
            <person name="Tisserant E."/>
            <person name="Crous P.W."/>
            <person name="Henrissat B."/>
            <person name="Nehls U."/>
            <person name="Egli S."/>
            <person name="Spatafora J.W."/>
            <person name="Grigoriev I.V."/>
            <person name="Martin F.M."/>
        </authorList>
    </citation>
    <scope>NUCLEOTIDE SEQUENCE [LARGE SCALE GENOMIC DNA]</scope>
    <source>
        <strain evidence="8 9">CBS 207.34</strain>
    </source>
</reference>
<evidence type="ECO:0000256" key="2">
    <source>
        <dbReference type="ARBA" id="ARBA00007401"/>
    </source>
</evidence>
<dbReference type="InterPro" id="IPR008979">
    <property type="entry name" value="Galactose-bd-like_sf"/>
</dbReference>
<dbReference type="Proteomes" id="UP000250140">
    <property type="component" value="Unassembled WGS sequence"/>
</dbReference>
<dbReference type="GO" id="GO:0005990">
    <property type="term" value="P:lactose catabolic process"/>
    <property type="evidence" value="ECO:0007669"/>
    <property type="project" value="TreeGrafter"/>
</dbReference>
<dbReference type="Pfam" id="PF02836">
    <property type="entry name" value="Glyco_hydro_2_C"/>
    <property type="match status" value="1"/>
</dbReference>
<dbReference type="InterPro" id="IPR011013">
    <property type="entry name" value="Gal_mutarotase_sf_dom"/>
</dbReference>
<dbReference type="GO" id="GO:0004565">
    <property type="term" value="F:beta-galactosidase activity"/>
    <property type="evidence" value="ECO:0007669"/>
    <property type="project" value="UniProtKB-EC"/>
</dbReference>
<dbReference type="InterPro" id="IPR006103">
    <property type="entry name" value="Glyco_hydro_2_cat"/>
</dbReference>
<keyword evidence="9" id="KW-1185">Reference proteome</keyword>
<dbReference type="SUPFAM" id="SSF49303">
    <property type="entry name" value="beta-Galactosidase/glucuronidase domain"/>
    <property type="match status" value="2"/>
</dbReference>
<dbReference type="InterPro" id="IPR050347">
    <property type="entry name" value="Bact_Beta-galactosidase"/>
</dbReference>
<dbReference type="PRINTS" id="PR00132">
    <property type="entry name" value="GLHYDRLASE2"/>
</dbReference>
<dbReference type="SUPFAM" id="SSF51445">
    <property type="entry name" value="(Trans)glycosidases"/>
    <property type="match status" value="1"/>
</dbReference>
<keyword evidence="4 8" id="KW-0378">Hydrolase</keyword>
<dbReference type="GO" id="GO:0009341">
    <property type="term" value="C:beta-galactosidase complex"/>
    <property type="evidence" value="ECO:0007669"/>
    <property type="project" value="InterPro"/>
</dbReference>
<evidence type="ECO:0000256" key="5">
    <source>
        <dbReference type="ARBA" id="ARBA00023295"/>
    </source>
</evidence>
<dbReference type="InterPro" id="IPR036156">
    <property type="entry name" value="Beta-gal/glucu_dom_sf"/>
</dbReference>
<dbReference type="PANTHER" id="PTHR46323:SF2">
    <property type="entry name" value="BETA-GALACTOSIDASE"/>
    <property type="match status" value="1"/>
</dbReference>
<dbReference type="GO" id="GO:0030246">
    <property type="term" value="F:carbohydrate binding"/>
    <property type="evidence" value="ECO:0007669"/>
    <property type="project" value="InterPro"/>
</dbReference>
<proteinExistence type="inferred from homology"/>
<evidence type="ECO:0000256" key="3">
    <source>
        <dbReference type="ARBA" id="ARBA00012756"/>
    </source>
</evidence>
<dbReference type="Gene3D" id="2.60.40.10">
    <property type="entry name" value="Immunoglobulins"/>
    <property type="match status" value="2"/>
</dbReference>
<dbReference type="SUPFAM" id="SSF49785">
    <property type="entry name" value="Galactose-binding domain-like"/>
    <property type="match status" value="1"/>
</dbReference>
<keyword evidence="5" id="KW-0326">Glycosidase</keyword>
<sequence length="1056" mass="121034">MAGRFPPQTVPDWQCLEVIQRNELPPRSYFFPYKSTEDALSFAELKSTAVLLSGLWKFQHLESPYLTPEDFHVPDFNTDTWPKVQVPGMWQLQGFGKPRYTNIKYPFPVDPPRIPSHPNETGLYRRTFIIPENLCEHNSHFRLRFEGVDSAFHLWLNGQPIGYHQGSRNPAEFDISRYICEGANVVAVQVYQFCDGSYLEDQDQWWLSGIYRDVWLLAFPKVHISDITIQTVISPAETRDGTLKATVQISGASTSPITNGESVCLQLFNVRHQLIGQTTSVVNPSVELQLSVKNALPWTAEAPNLYHALISIGKEHFVPQKVGFRQIEMRNGNFTINNISIIFKGVNRHEHHPDFGRAVPYEFMKADLILMKKHNINAIRCCHQPNDPRFYDVCDELGFYVIDEADLETHGFELVELSRMSPSEQELAQKARQRLAQDRAGARWLADNPKWKNAYVDRAQRLVARDKNHASVVIWSLGNEAFFGRNFVSMAAKIREMDPTRPIHYEADREDRVTDMHSEMYPSLEEIQRYLSSQERGVSEAKPMILCEYAHAMGNSPGALKEYVDMFHKESLLQGGFIWEWANHGLRKKFGNGQIGYGYGGDFEEELHDSNFVIDGLLFSNHRPSPAMTEVHSAYAPVQVKWSSFRNERLVITNLFDFIDLGGLVCQWRWVEDGLATTSWERLDFPLIILKQTVELEVPELIQNDISSASKEIFLDISFQLANGKEWASAGHEVAWSQLLLERSTQSGPDMMQTGMTEVIWRKAFVDDCVLTLAPENDHTFEVELDLLRGVPCRVSYHGKSILSQPMSFDFWRPVTDNDLPTLLPIWERFFVKLARLHVQSCNWEYQNGKSQVTVTCHARLAPPVLEWAMELEISYIFYASGSMHISVVGNPSGHYPPTLPRIGWTLPLAPGFERIQWYGRGPGESYKDKNWIKLGTYERSCDEMFTNYEFPQECGNRTETRWATILNDESKRGVRITSPAHRDGFDFSAMHYKTGAIDDAKHPHELQKTKETMLRVDFDHAGVGTGACGPRTLEQYECKTRRFEFSVVLDFIELG</sequence>
<comment type="similarity">
    <text evidence="2">Belongs to the glycosyl hydrolase 2 family.</text>
</comment>
<accession>A0A8E2JWJ6</accession>